<name>A0A1S4A7G8_TOBAC</name>
<dbReference type="STRING" id="4097.A0A1S4A7G8"/>
<dbReference type="KEGG" id="nta:107794541"/>
<dbReference type="PANTHER" id="PTHR31973">
    <property type="entry name" value="POLYPROTEIN, PUTATIVE-RELATED"/>
    <property type="match status" value="1"/>
</dbReference>
<feature type="region of interest" description="Disordered" evidence="1">
    <location>
        <begin position="145"/>
        <end position="183"/>
    </location>
</feature>
<evidence type="ECO:0000313" key="3">
    <source>
        <dbReference type="RefSeq" id="XP_016472526.1"/>
    </source>
</evidence>
<proteinExistence type="predicted"/>
<gene>
    <name evidence="3" type="primary">LOC107794541</name>
</gene>
<dbReference type="RefSeq" id="XP_016472526.1">
    <property type="nucleotide sequence ID" value="XM_016617040.1"/>
</dbReference>
<organism evidence="3">
    <name type="scientific">Nicotiana tabacum</name>
    <name type="common">Common tobacco</name>
    <dbReference type="NCBI Taxonomy" id="4097"/>
    <lineage>
        <taxon>Eukaryota</taxon>
        <taxon>Viridiplantae</taxon>
        <taxon>Streptophyta</taxon>
        <taxon>Embryophyta</taxon>
        <taxon>Tracheophyta</taxon>
        <taxon>Spermatophyta</taxon>
        <taxon>Magnoliopsida</taxon>
        <taxon>eudicotyledons</taxon>
        <taxon>Gunneridae</taxon>
        <taxon>Pentapetalae</taxon>
        <taxon>asterids</taxon>
        <taxon>lamiids</taxon>
        <taxon>Solanales</taxon>
        <taxon>Solanaceae</taxon>
        <taxon>Nicotianoideae</taxon>
        <taxon>Nicotianeae</taxon>
        <taxon>Nicotiana</taxon>
    </lineage>
</organism>
<dbReference type="OrthoDB" id="1306246at2759"/>
<dbReference type="Pfam" id="PF03108">
    <property type="entry name" value="DBD_Tnp_Mut"/>
    <property type="match status" value="1"/>
</dbReference>
<reference evidence="3" key="1">
    <citation type="submission" date="2025-08" db="UniProtKB">
        <authorList>
            <consortium name="RefSeq"/>
        </authorList>
    </citation>
    <scope>IDENTIFICATION</scope>
</reference>
<sequence>MSADEYILVDFYHGGHIIKDPVPRYVGERGEDGHMIDKDHFSLFELLSYTKDMGYAEHVVNEPVLLDETVPYGLLCGPEVVEPSENTLNKEARATSTVPEDIEVQESTTYNTSMPEKNLADVGVTGENLQGVEETTNIDANLASDLSSSESELDNIPDEDDSDVNEELTSLRPSKKDRFAGKLGGDEDYYTSSDIGSDDNTDELDVLAERGIGLPLRRRSKKVRFDPDCYLAIFELGMVFENAIDFRKAVASYAVENKVQLTIRPNEKDKVRVKCKGAQCIWELYASNYGDSCDFTVNKYHPAHKCNTKNKNELCTSKYIANKYKDRIIFHPNIKLWETQDLVRDKLGLYVGRTICYRAKCRVISQFMGDWRMELNRLADYADIIKQTNPGSSCWIRRDSETIPSKDLFVYFYLCLDALKKGWLEGCRRIIGFDGCFLKGICKDLQLGYDVGLIVMSDMQKGLVPTIRELLPMVEHGMCARHIWSNWSKNWRGEERRKQFWRYAKASYEVKFKEELEAMNNLGYKICEDLLKYDKEY</sequence>
<feature type="compositionally biased region" description="Acidic residues" evidence="1">
    <location>
        <begin position="151"/>
        <end position="166"/>
    </location>
</feature>
<dbReference type="OMA" id="SSCWIRR"/>
<evidence type="ECO:0000256" key="1">
    <source>
        <dbReference type="SAM" id="MobiDB-lite"/>
    </source>
</evidence>
<dbReference type="AlphaFoldDB" id="A0A1S4A7G8"/>
<dbReference type="InterPro" id="IPR004332">
    <property type="entry name" value="Transposase_MuDR"/>
</dbReference>
<dbReference type="PaxDb" id="4097-A0A1S4A7G8"/>
<evidence type="ECO:0000259" key="2">
    <source>
        <dbReference type="Pfam" id="PF03108"/>
    </source>
</evidence>
<protein>
    <recommendedName>
        <fullName evidence="2">Transposase MuDR plant domain-containing protein</fullName>
    </recommendedName>
</protein>
<accession>A0A1S4A7G8</accession>
<dbReference type="PANTHER" id="PTHR31973:SF197">
    <property type="entry name" value="SWIM-TYPE DOMAIN-CONTAINING PROTEIN"/>
    <property type="match status" value="1"/>
</dbReference>
<feature type="domain" description="Transposase MuDR plant" evidence="2">
    <location>
        <begin position="235"/>
        <end position="292"/>
    </location>
</feature>